<dbReference type="AlphaFoldDB" id="A0A7J6AEA2"/>
<name>A0A7J6AEA2_AMEME</name>
<dbReference type="EMBL" id="JAAGNN010000013">
    <property type="protein sequence ID" value="KAF4081254.1"/>
    <property type="molecule type" value="Genomic_DNA"/>
</dbReference>
<gene>
    <name evidence="1" type="ORF">AMELA_G00159290</name>
</gene>
<comment type="caution">
    <text evidence="1">The sequence shown here is derived from an EMBL/GenBank/DDBJ whole genome shotgun (WGS) entry which is preliminary data.</text>
</comment>
<evidence type="ECO:0000313" key="1">
    <source>
        <dbReference type="EMBL" id="KAF4081254.1"/>
    </source>
</evidence>
<sequence length="68" mass="7804">MLKMLRYNSEQILSEWSPEMCNHDSLSSVFPLSRAEAADRSNRALFQSATCLNEVMCHELRQGSVQKK</sequence>
<organism evidence="1 2">
    <name type="scientific">Ameiurus melas</name>
    <name type="common">Black bullhead</name>
    <name type="synonym">Silurus melas</name>
    <dbReference type="NCBI Taxonomy" id="219545"/>
    <lineage>
        <taxon>Eukaryota</taxon>
        <taxon>Metazoa</taxon>
        <taxon>Chordata</taxon>
        <taxon>Craniata</taxon>
        <taxon>Vertebrata</taxon>
        <taxon>Euteleostomi</taxon>
        <taxon>Actinopterygii</taxon>
        <taxon>Neopterygii</taxon>
        <taxon>Teleostei</taxon>
        <taxon>Ostariophysi</taxon>
        <taxon>Siluriformes</taxon>
        <taxon>Ictaluridae</taxon>
        <taxon>Ameiurus</taxon>
    </lineage>
</organism>
<keyword evidence="2" id="KW-1185">Reference proteome</keyword>
<dbReference type="Proteomes" id="UP000593565">
    <property type="component" value="Unassembled WGS sequence"/>
</dbReference>
<protein>
    <submittedName>
        <fullName evidence="1">Uncharacterized protein</fullName>
    </submittedName>
</protein>
<accession>A0A7J6AEA2</accession>
<evidence type="ECO:0000313" key="2">
    <source>
        <dbReference type="Proteomes" id="UP000593565"/>
    </source>
</evidence>
<reference evidence="1 2" key="1">
    <citation type="submission" date="2020-02" db="EMBL/GenBank/DDBJ databases">
        <title>A chromosome-scale genome assembly of the black bullhead catfish (Ameiurus melas).</title>
        <authorList>
            <person name="Wen M."/>
            <person name="Zham M."/>
            <person name="Cabau C."/>
            <person name="Klopp C."/>
            <person name="Donnadieu C."/>
            <person name="Roques C."/>
            <person name="Bouchez O."/>
            <person name="Lampietro C."/>
            <person name="Jouanno E."/>
            <person name="Herpin A."/>
            <person name="Louis A."/>
            <person name="Berthelot C."/>
            <person name="Parey E."/>
            <person name="Roest-Crollius H."/>
            <person name="Braasch I."/>
            <person name="Postlethwait J."/>
            <person name="Robinson-Rechavi M."/>
            <person name="Echchiki A."/>
            <person name="Begum T."/>
            <person name="Montfort J."/>
            <person name="Schartl M."/>
            <person name="Bobe J."/>
            <person name="Guiguen Y."/>
        </authorList>
    </citation>
    <scope>NUCLEOTIDE SEQUENCE [LARGE SCALE GENOMIC DNA]</scope>
    <source>
        <strain evidence="1">M_S1</strain>
        <tissue evidence="1">Blood</tissue>
    </source>
</reference>
<proteinExistence type="predicted"/>